<dbReference type="InterPro" id="IPR007387">
    <property type="entry name" value="TRAP_DctQ"/>
</dbReference>
<dbReference type="PANTHER" id="PTHR35011">
    <property type="entry name" value="2,3-DIKETO-L-GULONATE TRAP TRANSPORTER SMALL PERMEASE PROTEIN YIAM"/>
    <property type="match status" value="1"/>
</dbReference>
<accession>A0ABW7XNY5</accession>
<dbReference type="Pfam" id="PF04290">
    <property type="entry name" value="DctQ"/>
    <property type="match status" value="1"/>
</dbReference>
<evidence type="ECO:0000256" key="7">
    <source>
        <dbReference type="ARBA" id="ARBA00023136"/>
    </source>
</evidence>
<keyword evidence="2" id="KW-0813">Transport</keyword>
<sequence length="175" mass="18693">MKQGLRRVVQVLTGIELAIACLATALIFVLILFQAAQRYLPVPQIVWAGEMSQFGLIWLTFVAAGVLVTRNGHIAIQLIDNVPGALFARVVQTVAMALVAVISAAFTWACWELVHSAGFLTSPALRLPMSWVYAIALIGLVSATVRAVVAAVQIARFGPPPPDHDGLIVEGEAAR</sequence>
<comment type="similarity">
    <text evidence="8">Belongs to the TRAP transporter small permease family.</text>
</comment>
<evidence type="ECO:0000313" key="12">
    <source>
        <dbReference type="Proteomes" id="UP001611580"/>
    </source>
</evidence>
<keyword evidence="7 9" id="KW-0472">Membrane</keyword>
<keyword evidence="12" id="KW-1185">Reference proteome</keyword>
<keyword evidence="6 9" id="KW-1133">Transmembrane helix</keyword>
<keyword evidence="5 9" id="KW-0812">Transmembrane</keyword>
<feature type="transmembrane region" description="Helical" evidence="9">
    <location>
        <begin position="131"/>
        <end position="152"/>
    </location>
</feature>
<name>A0ABW7XNY5_9MICO</name>
<dbReference type="EMBL" id="JBIRYI010000013">
    <property type="protein sequence ID" value="MFI2489250.1"/>
    <property type="molecule type" value="Genomic_DNA"/>
</dbReference>
<evidence type="ECO:0000256" key="4">
    <source>
        <dbReference type="ARBA" id="ARBA00022519"/>
    </source>
</evidence>
<dbReference type="Proteomes" id="UP001611580">
    <property type="component" value="Unassembled WGS sequence"/>
</dbReference>
<feature type="transmembrane region" description="Helical" evidence="9">
    <location>
        <begin position="12"/>
        <end position="33"/>
    </location>
</feature>
<evidence type="ECO:0000256" key="6">
    <source>
        <dbReference type="ARBA" id="ARBA00022989"/>
    </source>
</evidence>
<evidence type="ECO:0000256" key="1">
    <source>
        <dbReference type="ARBA" id="ARBA00004429"/>
    </source>
</evidence>
<dbReference type="PANTHER" id="PTHR35011:SF2">
    <property type="entry name" value="2,3-DIKETO-L-GULONATE TRAP TRANSPORTER SMALL PERMEASE PROTEIN YIAM"/>
    <property type="match status" value="1"/>
</dbReference>
<evidence type="ECO:0000256" key="2">
    <source>
        <dbReference type="ARBA" id="ARBA00022448"/>
    </source>
</evidence>
<evidence type="ECO:0000256" key="8">
    <source>
        <dbReference type="ARBA" id="ARBA00038436"/>
    </source>
</evidence>
<evidence type="ECO:0000259" key="10">
    <source>
        <dbReference type="Pfam" id="PF04290"/>
    </source>
</evidence>
<gene>
    <name evidence="11" type="ORF">ACH47X_20235</name>
</gene>
<evidence type="ECO:0000256" key="9">
    <source>
        <dbReference type="SAM" id="Phobius"/>
    </source>
</evidence>
<keyword evidence="3" id="KW-1003">Cell membrane</keyword>
<dbReference type="InterPro" id="IPR055348">
    <property type="entry name" value="DctQ"/>
</dbReference>
<organism evidence="11 12">
    <name type="scientific">Promicromonospora kroppenstedtii</name>
    <dbReference type="NCBI Taxonomy" id="440482"/>
    <lineage>
        <taxon>Bacteria</taxon>
        <taxon>Bacillati</taxon>
        <taxon>Actinomycetota</taxon>
        <taxon>Actinomycetes</taxon>
        <taxon>Micrococcales</taxon>
        <taxon>Promicromonosporaceae</taxon>
        <taxon>Promicromonospora</taxon>
    </lineage>
</organism>
<protein>
    <submittedName>
        <fullName evidence="11">TRAP transporter small permease</fullName>
    </submittedName>
</protein>
<evidence type="ECO:0000313" key="11">
    <source>
        <dbReference type="EMBL" id="MFI2489250.1"/>
    </source>
</evidence>
<keyword evidence="4" id="KW-0997">Cell inner membrane</keyword>
<evidence type="ECO:0000256" key="3">
    <source>
        <dbReference type="ARBA" id="ARBA00022475"/>
    </source>
</evidence>
<proteinExistence type="inferred from homology"/>
<feature type="transmembrane region" description="Helical" evidence="9">
    <location>
        <begin position="90"/>
        <end position="111"/>
    </location>
</feature>
<reference evidence="11 12" key="1">
    <citation type="submission" date="2024-10" db="EMBL/GenBank/DDBJ databases">
        <title>The Natural Products Discovery Center: Release of the First 8490 Sequenced Strains for Exploring Actinobacteria Biosynthetic Diversity.</title>
        <authorList>
            <person name="Kalkreuter E."/>
            <person name="Kautsar S.A."/>
            <person name="Yang D."/>
            <person name="Bader C.D."/>
            <person name="Teijaro C.N."/>
            <person name="Fluegel L."/>
            <person name="Davis C.M."/>
            <person name="Simpson J.R."/>
            <person name="Lauterbach L."/>
            <person name="Steele A.D."/>
            <person name="Gui C."/>
            <person name="Meng S."/>
            <person name="Li G."/>
            <person name="Viehrig K."/>
            <person name="Ye F."/>
            <person name="Su P."/>
            <person name="Kiefer A.F."/>
            <person name="Nichols A."/>
            <person name="Cepeda A.J."/>
            <person name="Yan W."/>
            <person name="Fan B."/>
            <person name="Jiang Y."/>
            <person name="Adhikari A."/>
            <person name="Zheng C.-J."/>
            <person name="Schuster L."/>
            <person name="Cowan T.M."/>
            <person name="Smanski M.J."/>
            <person name="Chevrette M.G."/>
            <person name="De Carvalho L.P.S."/>
            <person name="Shen B."/>
        </authorList>
    </citation>
    <scope>NUCLEOTIDE SEQUENCE [LARGE SCALE GENOMIC DNA]</scope>
    <source>
        <strain evidence="11 12">NPDC019481</strain>
    </source>
</reference>
<feature type="transmembrane region" description="Helical" evidence="9">
    <location>
        <begin position="45"/>
        <end position="69"/>
    </location>
</feature>
<comment type="subcellular location">
    <subcellularLocation>
        <location evidence="1">Cell inner membrane</location>
        <topology evidence="1">Multi-pass membrane protein</topology>
    </subcellularLocation>
</comment>
<evidence type="ECO:0000256" key="5">
    <source>
        <dbReference type="ARBA" id="ARBA00022692"/>
    </source>
</evidence>
<feature type="domain" description="Tripartite ATP-independent periplasmic transporters DctQ component" evidence="10">
    <location>
        <begin position="27"/>
        <end position="156"/>
    </location>
</feature>
<dbReference type="RefSeq" id="WP_397406337.1">
    <property type="nucleotide sequence ID" value="NZ_JBIRYI010000013.1"/>
</dbReference>
<comment type="caution">
    <text evidence="11">The sequence shown here is derived from an EMBL/GenBank/DDBJ whole genome shotgun (WGS) entry which is preliminary data.</text>
</comment>